<accession>L1LEB1</accession>
<feature type="compositionally biased region" description="Basic and acidic residues" evidence="1">
    <location>
        <begin position="157"/>
        <end position="168"/>
    </location>
</feature>
<gene>
    <name evidence="3" type="ORF">BEWA_036600</name>
</gene>
<evidence type="ECO:0000256" key="1">
    <source>
        <dbReference type="SAM" id="MobiDB-lite"/>
    </source>
</evidence>
<evidence type="ECO:0000313" key="4">
    <source>
        <dbReference type="Proteomes" id="UP000031512"/>
    </source>
</evidence>
<dbReference type="InterPro" id="IPR007480">
    <property type="entry name" value="DUF529"/>
</dbReference>
<comment type="caution">
    <text evidence="3">The sequence shown here is derived from an EMBL/GenBank/DDBJ whole genome shotgun (WGS) entry which is preliminary data.</text>
</comment>
<name>L1LEB1_THEEQ</name>
<protein>
    <submittedName>
        <fullName evidence="3">Signal peptide containing protein</fullName>
    </submittedName>
</protein>
<dbReference type="EMBL" id="ACOU01000002">
    <property type="protein sequence ID" value="EKX73624.1"/>
    <property type="molecule type" value="Genomic_DNA"/>
</dbReference>
<organism evidence="3 4">
    <name type="scientific">Theileria equi strain WA</name>
    <dbReference type="NCBI Taxonomy" id="1537102"/>
    <lineage>
        <taxon>Eukaryota</taxon>
        <taxon>Sar</taxon>
        <taxon>Alveolata</taxon>
        <taxon>Apicomplexa</taxon>
        <taxon>Aconoidasida</taxon>
        <taxon>Piroplasmida</taxon>
        <taxon>Theileriidae</taxon>
        <taxon>Theileria</taxon>
    </lineage>
</organism>
<evidence type="ECO:0000313" key="3">
    <source>
        <dbReference type="EMBL" id="EKX73624.1"/>
    </source>
</evidence>
<keyword evidence="2" id="KW-0732">Signal</keyword>
<dbReference type="RefSeq" id="XP_004833076.1">
    <property type="nucleotide sequence ID" value="XM_004833019.1"/>
</dbReference>
<dbReference type="VEuPathDB" id="PiroplasmaDB:BEWA_036600"/>
<dbReference type="AlphaFoldDB" id="L1LEB1"/>
<feature type="signal peptide" evidence="2">
    <location>
        <begin position="1"/>
        <end position="18"/>
    </location>
</feature>
<feature type="compositionally biased region" description="Basic and acidic residues" evidence="1">
    <location>
        <begin position="36"/>
        <end position="45"/>
    </location>
</feature>
<feature type="region of interest" description="Disordered" evidence="1">
    <location>
        <begin position="282"/>
        <end position="304"/>
    </location>
</feature>
<feature type="region of interest" description="Disordered" evidence="1">
    <location>
        <begin position="157"/>
        <end position="202"/>
    </location>
</feature>
<dbReference type="KEGG" id="beq:BEWA_036600"/>
<dbReference type="GeneID" id="15806547"/>
<dbReference type="Pfam" id="PF04385">
    <property type="entry name" value="FAINT"/>
    <property type="match status" value="1"/>
</dbReference>
<feature type="compositionally biased region" description="Basic residues" evidence="1">
    <location>
        <begin position="191"/>
        <end position="200"/>
    </location>
</feature>
<keyword evidence="4" id="KW-1185">Reference proteome</keyword>
<proteinExistence type="predicted"/>
<dbReference type="Proteomes" id="UP000031512">
    <property type="component" value="Unassembled WGS sequence"/>
</dbReference>
<feature type="chain" id="PRO_5003953274" evidence="2">
    <location>
        <begin position="19"/>
        <end position="427"/>
    </location>
</feature>
<sequence length="427" mass="47590">MKFHILFSIVTVLQLCRGADDEKSGATSDSNHLRVKSADETERPFTPELTDPVTLDIKVPDPLRFSVFEDNEDEIKHRDFYPESTSFIVSITEGETVIWTAKDGEKCVYAEIFMGEDLNLLGVSVRLAAKVSFTFFEKIDGAWKEISTERFHTIIQGLEERENSKDKTPPASPGESRREGVAKPDTPVVKSKSKRAKKKAREQEAMEYAKKIASLKIVEPGEVTEEYPVPLPPPPPPFHVCNCSFMCSPGAHKPEESKKEDGDLDECTDGLEEVSLDADVFEGPKGATADSSTQHTPSLERRSLGQKKIPLSQTGHGKNPFLPLLDPVTMDICKPDKFLVGVEEDYDGETRNVILEPRDDISVVSITEDGVPIWSASGDEKCTCVEVSIGENYKIVYLDIREEREVVSKCFEKVNGEWKENECNAAI</sequence>
<feature type="region of interest" description="Disordered" evidence="1">
    <location>
        <begin position="21"/>
        <end position="45"/>
    </location>
</feature>
<evidence type="ECO:0000256" key="2">
    <source>
        <dbReference type="SAM" id="SignalP"/>
    </source>
</evidence>
<reference evidence="3 4" key="1">
    <citation type="journal article" date="2012" name="BMC Genomics">
        <title>Comparative genomic analysis and phylogenetic position of Theileria equi.</title>
        <authorList>
            <person name="Kappmeyer L.S."/>
            <person name="Thiagarajan M."/>
            <person name="Herndon D.R."/>
            <person name="Ramsay J.D."/>
            <person name="Caler E."/>
            <person name="Djikeng A."/>
            <person name="Gillespie J.J."/>
            <person name="Lau A.O."/>
            <person name="Roalson E.H."/>
            <person name="Silva J.C."/>
            <person name="Silva M.G."/>
            <person name="Suarez C.E."/>
            <person name="Ueti M.W."/>
            <person name="Nene V.M."/>
            <person name="Mealey R.H."/>
            <person name="Knowles D.P."/>
            <person name="Brayton K.A."/>
        </authorList>
    </citation>
    <scope>NUCLEOTIDE SEQUENCE [LARGE SCALE GENOMIC DNA]</scope>
    <source>
        <strain evidence="3 4">WA</strain>
    </source>
</reference>